<dbReference type="GO" id="GO:0020037">
    <property type="term" value="F:heme binding"/>
    <property type="evidence" value="ECO:0007669"/>
    <property type="project" value="InterPro"/>
</dbReference>
<dbReference type="EMBL" id="WMJX01000014">
    <property type="protein sequence ID" value="MTG98148.1"/>
    <property type="molecule type" value="Genomic_DNA"/>
</dbReference>
<evidence type="ECO:0000256" key="1">
    <source>
        <dbReference type="ARBA" id="ARBA00022617"/>
    </source>
</evidence>
<dbReference type="PROSITE" id="PS51007">
    <property type="entry name" value="CYTC"/>
    <property type="match status" value="1"/>
</dbReference>
<gene>
    <name evidence="8" type="ORF">GJV76_08405</name>
</gene>
<organism evidence="8 9">
    <name type="scientific">Myroides albus</name>
    <dbReference type="NCBI Taxonomy" id="2562892"/>
    <lineage>
        <taxon>Bacteria</taxon>
        <taxon>Pseudomonadati</taxon>
        <taxon>Bacteroidota</taxon>
        <taxon>Flavobacteriia</taxon>
        <taxon>Flavobacteriales</taxon>
        <taxon>Flavobacteriaceae</taxon>
        <taxon>Myroides</taxon>
    </lineage>
</organism>
<feature type="domain" description="Cytochrome c" evidence="7">
    <location>
        <begin position="192"/>
        <end position="272"/>
    </location>
</feature>
<keyword evidence="6" id="KW-0812">Transmembrane</keyword>
<evidence type="ECO:0000256" key="3">
    <source>
        <dbReference type="ARBA" id="ARBA00023004"/>
    </source>
</evidence>
<feature type="transmembrane region" description="Helical" evidence="6">
    <location>
        <begin position="127"/>
        <end position="144"/>
    </location>
</feature>
<dbReference type="InterPro" id="IPR050597">
    <property type="entry name" value="Cytochrome_c_Oxidase_Subunit"/>
</dbReference>
<reference evidence="8 9" key="1">
    <citation type="submission" date="2019-11" db="EMBL/GenBank/DDBJ databases">
        <title>Genome of Strain BIT-d1.</title>
        <authorList>
            <person name="Yang Y."/>
        </authorList>
    </citation>
    <scope>NUCLEOTIDE SEQUENCE [LARGE SCALE GENOMIC DNA]</scope>
    <source>
        <strain evidence="8 9">BIT-d1</strain>
    </source>
</reference>
<sequence>MKKYFPVYVRVPLLFGLFFLLVEWLVGGEGEKPAFMEYPQVLILLGLFLFALIAVEIVVASTNKILDRLMTPEERVAEKNKRFSDLPWVKSLMSKLTKTKGIQEESDVMMDHDYDGIKELDNELPPWWVGLFYVTIIFSVIYLLRFHVFDGDNQIVEYEKSVAEAQLQIEEYKKTAPDMLTADDAKYLTDEADLAAGKKLFDANCMACHKLDGGGSIGPNLTDDHWILGGGVKNIFHTISEGGRPGKGMVPWKNNFKPSEIEKLASYVISLNGTNPADAKGPEGDIIWSKADLEGGEATPAEESAPVSDVAPESGETSESEVVAPEADSEE</sequence>
<feature type="transmembrane region" description="Helical" evidence="6">
    <location>
        <begin position="7"/>
        <end position="26"/>
    </location>
</feature>
<name>A0A6I3LI05_9FLAO</name>
<dbReference type="GO" id="GO:0009055">
    <property type="term" value="F:electron transfer activity"/>
    <property type="evidence" value="ECO:0007669"/>
    <property type="project" value="InterPro"/>
</dbReference>
<dbReference type="InterPro" id="IPR036909">
    <property type="entry name" value="Cyt_c-like_dom_sf"/>
</dbReference>
<keyword evidence="9" id="KW-1185">Reference proteome</keyword>
<evidence type="ECO:0000256" key="4">
    <source>
        <dbReference type="PROSITE-ProRule" id="PRU00433"/>
    </source>
</evidence>
<evidence type="ECO:0000259" key="7">
    <source>
        <dbReference type="PROSITE" id="PS51007"/>
    </source>
</evidence>
<dbReference type="Proteomes" id="UP000438760">
    <property type="component" value="Unassembled WGS sequence"/>
</dbReference>
<dbReference type="SUPFAM" id="SSF46626">
    <property type="entry name" value="Cytochrome c"/>
    <property type="match status" value="1"/>
</dbReference>
<keyword evidence="6" id="KW-1133">Transmembrane helix</keyword>
<dbReference type="InterPro" id="IPR032858">
    <property type="entry name" value="CcoP_N"/>
</dbReference>
<evidence type="ECO:0000256" key="6">
    <source>
        <dbReference type="SAM" id="Phobius"/>
    </source>
</evidence>
<evidence type="ECO:0000256" key="5">
    <source>
        <dbReference type="SAM" id="MobiDB-lite"/>
    </source>
</evidence>
<keyword evidence="2 4" id="KW-0479">Metal-binding</keyword>
<dbReference type="RefSeq" id="WP_155092179.1">
    <property type="nucleotide sequence ID" value="NZ_CP102754.1"/>
</dbReference>
<dbReference type="Pfam" id="PF13442">
    <property type="entry name" value="Cytochrome_CBB3"/>
    <property type="match status" value="1"/>
</dbReference>
<dbReference type="InterPro" id="IPR009056">
    <property type="entry name" value="Cyt_c-like_dom"/>
</dbReference>
<feature type="transmembrane region" description="Helical" evidence="6">
    <location>
        <begin position="38"/>
        <end position="60"/>
    </location>
</feature>
<dbReference type="PANTHER" id="PTHR33751">
    <property type="entry name" value="CBB3-TYPE CYTOCHROME C OXIDASE SUBUNIT FIXP"/>
    <property type="match status" value="1"/>
</dbReference>
<comment type="caution">
    <text evidence="8">The sequence shown here is derived from an EMBL/GenBank/DDBJ whole genome shotgun (WGS) entry which is preliminary data.</text>
</comment>
<dbReference type="AlphaFoldDB" id="A0A6I3LI05"/>
<keyword evidence="6" id="KW-0472">Membrane</keyword>
<feature type="region of interest" description="Disordered" evidence="5">
    <location>
        <begin position="290"/>
        <end position="331"/>
    </location>
</feature>
<protein>
    <submittedName>
        <fullName evidence="8">C-type cytochrome</fullName>
    </submittedName>
</protein>
<dbReference type="Pfam" id="PF14715">
    <property type="entry name" value="FixP_N"/>
    <property type="match status" value="1"/>
</dbReference>
<evidence type="ECO:0000256" key="2">
    <source>
        <dbReference type="ARBA" id="ARBA00022723"/>
    </source>
</evidence>
<evidence type="ECO:0000313" key="9">
    <source>
        <dbReference type="Proteomes" id="UP000438760"/>
    </source>
</evidence>
<evidence type="ECO:0000313" key="8">
    <source>
        <dbReference type="EMBL" id="MTG98148.1"/>
    </source>
</evidence>
<dbReference type="OrthoDB" id="9811281at2"/>
<keyword evidence="1 4" id="KW-0349">Heme</keyword>
<dbReference type="InterPro" id="IPR038414">
    <property type="entry name" value="CcoP_N_sf"/>
</dbReference>
<dbReference type="Gene3D" id="6.10.280.130">
    <property type="match status" value="1"/>
</dbReference>
<dbReference type="GO" id="GO:0046872">
    <property type="term" value="F:metal ion binding"/>
    <property type="evidence" value="ECO:0007669"/>
    <property type="project" value="UniProtKB-KW"/>
</dbReference>
<keyword evidence="3 4" id="KW-0408">Iron</keyword>
<dbReference type="PANTHER" id="PTHR33751:SF1">
    <property type="entry name" value="CBB3-TYPE CYTOCHROME C OXIDASE SUBUNIT FIXP"/>
    <property type="match status" value="1"/>
</dbReference>
<dbReference type="Gene3D" id="1.10.760.10">
    <property type="entry name" value="Cytochrome c-like domain"/>
    <property type="match status" value="1"/>
</dbReference>
<proteinExistence type="predicted"/>
<accession>A0A6I3LI05</accession>